<dbReference type="RefSeq" id="WP_098859004.1">
    <property type="nucleotide sequence ID" value="NZ_NUMG01000025.1"/>
</dbReference>
<evidence type="ECO:0000313" key="1">
    <source>
        <dbReference type="EMBL" id="PGT99843.1"/>
    </source>
</evidence>
<dbReference type="EMBL" id="NUMG01000025">
    <property type="protein sequence ID" value="PGT99843.1"/>
    <property type="molecule type" value="Genomic_DNA"/>
</dbReference>
<evidence type="ECO:0000313" key="2">
    <source>
        <dbReference type="Proteomes" id="UP000225766"/>
    </source>
</evidence>
<dbReference type="Proteomes" id="UP000225766">
    <property type="component" value="Unassembled WGS sequence"/>
</dbReference>
<gene>
    <name evidence="1" type="ORF">COD19_18085</name>
</gene>
<organism evidence="1 2">
    <name type="scientific">Bacillus cereus</name>
    <dbReference type="NCBI Taxonomy" id="1396"/>
    <lineage>
        <taxon>Bacteria</taxon>
        <taxon>Bacillati</taxon>
        <taxon>Bacillota</taxon>
        <taxon>Bacilli</taxon>
        <taxon>Bacillales</taxon>
        <taxon>Bacillaceae</taxon>
        <taxon>Bacillus</taxon>
        <taxon>Bacillus cereus group</taxon>
    </lineage>
</organism>
<accession>A0A2C1LNL7</accession>
<protein>
    <recommendedName>
        <fullName evidence="3">Replication protein</fullName>
    </recommendedName>
</protein>
<name>A0A2C1LNL7_BACCE</name>
<dbReference type="AlphaFoldDB" id="A0A2C1LNL7"/>
<comment type="caution">
    <text evidence="1">The sequence shown here is derived from an EMBL/GenBank/DDBJ whole genome shotgun (WGS) entry which is preliminary data.</text>
</comment>
<reference evidence="1 2" key="1">
    <citation type="submission" date="2017-09" db="EMBL/GenBank/DDBJ databases">
        <title>Large-scale bioinformatics analysis of Bacillus genomes uncovers conserved roles of natural products in bacterial physiology.</title>
        <authorList>
            <consortium name="Agbiome Team Llc"/>
            <person name="Bleich R.M."/>
            <person name="Grubbs K.J."/>
            <person name="Santa Maria K.C."/>
            <person name="Allen S.E."/>
            <person name="Farag S."/>
            <person name="Shank E.A."/>
            <person name="Bowers A."/>
        </authorList>
    </citation>
    <scope>NUCLEOTIDE SEQUENCE [LARGE SCALE GENOMIC DNA]</scope>
    <source>
        <strain evidence="1 2">AFS040105</strain>
    </source>
</reference>
<proteinExistence type="predicted"/>
<evidence type="ECO:0008006" key="3">
    <source>
        <dbReference type="Google" id="ProtNLM"/>
    </source>
</evidence>
<sequence length="388" mass="45301">MANDPLELLLKLKDLGITTKDLQRLNELHELIDKLKMSDDEPKKKRKKKQSVDITDDIYLTLFHEDALHRLGRSLGNNKGFELDSNTGNYNKIDRNMVISLESGRTIDTIDVSNGKKLNVIKKVADTVSLLDEDTADVYRILVSKWITAPITQGKEKGKAFISLEDIHFKYRRQTGKNKNSTLTPEQRSRYYENLAILSGIEVKIDITQEEGKVYEEARKRGIKSIETPIFRFNWGLDEDDERTGFFYDFDELGNTFAEFFTNYNEYYPIENVRLDTRYYKPAKRIIDELVHMHKTHIENGVFETSIPLTTLIEMADYEINMKKFTTYINRFKDRQLSKVIETLTACGIIRDAYLSTEKIYKKTFEQVDFTIKWNDHIQIQGQIGIKD</sequence>